<proteinExistence type="predicted"/>
<feature type="domain" description="Prion-inhibition and propagation HeLo" evidence="1">
    <location>
        <begin position="5"/>
        <end position="182"/>
    </location>
</feature>
<sequence length="315" mass="35694">MEPAGLTLSVVGLAGFVSTIIDLLNYVSDAGSRDEDYETIKDLFELERGRFIQWVQIYNNHRRPKKEAKMILALQTDPSVQTIFRRMERLIVDGASIMEQYSLIKPDVSEDRSPKGSSRMIPLIYERLGRKSNTLPHRFRWVMRDREKFRALINDMTFLNDRFESLSRMRYKLEHRKPVHEESMYSSDQYPSTSLSIVPEIMDVVEPFSQACSTLEAMTDSPPCPYLGDSSDLACIGAAHNTMTMTNSRPGSRDYIKSPGELAGDFLKDALEYAPTSQFWHPPLLGLLGKPEIPGYRQLYGCSGGICAVCDNTLA</sequence>
<reference evidence="2 3" key="1">
    <citation type="journal article" date="2024" name="IMA Fungus">
        <title>IMA Genome - F19 : A genome assembly and annotation guide to empower mycologists, including annotated draft genome sequences of Ceratocystis pirilliformis, Diaporthe australafricana, Fusarium ophioides, Paecilomyces lecythidis, and Sporothrix stenoceras.</title>
        <authorList>
            <person name="Aylward J."/>
            <person name="Wilson A.M."/>
            <person name="Visagie C.M."/>
            <person name="Spraker J."/>
            <person name="Barnes I."/>
            <person name="Buitendag C."/>
            <person name="Ceriani C."/>
            <person name="Del Mar Angel L."/>
            <person name="du Plessis D."/>
            <person name="Fuchs T."/>
            <person name="Gasser K."/>
            <person name="Kramer D."/>
            <person name="Li W."/>
            <person name="Munsamy K."/>
            <person name="Piso A."/>
            <person name="Price J.L."/>
            <person name="Sonnekus B."/>
            <person name="Thomas C."/>
            <person name="van der Nest A."/>
            <person name="van Dijk A."/>
            <person name="van Heerden A."/>
            <person name="van Vuuren N."/>
            <person name="Yilmaz N."/>
            <person name="Duong T.A."/>
            <person name="van der Merwe N.A."/>
            <person name="Wingfield M.J."/>
            <person name="Wingfield B.D."/>
        </authorList>
    </citation>
    <scope>NUCLEOTIDE SEQUENCE [LARGE SCALE GENOMIC DNA]</scope>
    <source>
        <strain evidence="2 3">CMW 18167</strain>
    </source>
</reference>
<evidence type="ECO:0000259" key="1">
    <source>
        <dbReference type="Pfam" id="PF14479"/>
    </source>
</evidence>
<comment type="caution">
    <text evidence="2">The sequence shown here is derived from an EMBL/GenBank/DDBJ whole genome shotgun (WGS) entry which is preliminary data.</text>
</comment>
<dbReference type="Pfam" id="PF14479">
    <property type="entry name" value="HeLo"/>
    <property type="match status" value="1"/>
</dbReference>
<name>A0ABR3XT83_9EURO</name>
<protein>
    <recommendedName>
        <fullName evidence="1">Prion-inhibition and propagation HeLo domain-containing protein</fullName>
    </recommendedName>
</protein>
<dbReference type="InterPro" id="IPR029498">
    <property type="entry name" value="HeLo_dom"/>
</dbReference>
<accession>A0ABR3XT83</accession>
<organism evidence="2 3">
    <name type="scientific">Paecilomyces lecythidis</name>
    <dbReference type="NCBI Taxonomy" id="3004212"/>
    <lineage>
        <taxon>Eukaryota</taxon>
        <taxon>Fungi</taxon>
        <taxon>Dikarya</taxon>
        <taxon>Ascomycota</taxon>
        <taxon>Pezizomycotina</taxon>
        <taxon>Eurotiomycetes</taxon>
        <taxon>Eurotiomycetidae</taxon>
        <taxon>Eurotiales</taxon>
        <taxon>Thermoascaceae</taxon>
        <taxon>Paecilomyces</taxon>
    </lineage>
</organism>
<gene>
    <name evidence="2" type="ORF">Plec18167_004234</name>
</gene>
<evidence type="ECO:0000313" key="2">
    <source>
        <dbReference type="EMBL" id="KAL1878939.1"/>
    </source>
</evidence>
<dbReference type="InterPro" id="IPR038305">
    <property type="entry name" value="HeLo_sf"/>
</dbReference>
<dbReference type="Proteomes" id="UP001583193">
    <property type="component" value="Unassembled WGS sequence"/>
</dbReference>
<keyword evidence="3" id="KW-1185">Reference proteome</keyword>
<dbReference type="Gene3D" id="1.20.120.1020">
    <property type="entry name" value="Prion-inhibition and propagation, HeLo domain"/>
    <property type="match status" value="1"/>
</dbReference>
<evidence type="ECO:0000313" key="3">
    <source>
        <dbReference type="Proteomes" id="UP001583193"/>
    </source>
</evidence>
<dbReference type="EMBL" id="JAVDPF010000011">
    <property type="protein sequence ID" value="KAL1878939.1"/>
    <property type="molecule type" value="Genomic_DNA"/>
</dbReference>